<accession>A0A2U2PEC2</accession>
<dbReference type="EMBL" id="QEAS01000013">
    <property type="protein sequence ID" value="PWG79664.1"/>
    <property type="molecule type" value="Genomic_DNA"/>
</dbReference>
<organism evidence="7 8">
    <name type="scientific">Pararcticibacter amylolyticus</name>
    <dbReference type="NCBI Taxonomy" id="2173175"/>
    <lineage>
        <taxon>Bacteria</taxon>
        <taxon>Pseudomonadati</taxon>
        <taxon>Bacteroidota</taxon>
        <taxon>Sphingobacteriia</taxon>
        <taxon>Sphingobacteriales</taxon>
        <taxon>Sphingobacteriaceae</taxon>
        <taxon>Pararcticibacter</taxon>
    </lineage>
</organism>
<evidence type="ECO:0000259" key="6">
    <source>
        <dbReference type="Pfam" id="PF01593"/>
    </source>
</evidence>
<dbReference type="Pfam" id="PF01593">
    <property type="entry name" value="Amino_oxidase"/>
    <property type="match status" value="1"/>
</dbReference>
<dbReference type="GO" id="GO:0016491">
    <property type="term" value="F:oxidoreductase activity"/>
    <property type="evidence" value="ECO:0007669"/>
    <property type="project" value="UniProtKB-KW"/>
</dbReference>
<dbReference type="AlphaFoldDB" id="A0A2U2PEC2"/>
<evidence type="ECO:0000256" key="2">
    <source>
        <dbReference type="ARBA" id="ARBA00006046"/>
    </source>
</evidence>
<evidence type="ECO:0000256" key="5">
    <source>
        <dbReference type="RuleBase" id="RU362075"/>
    </source>
</evidence>
<dbReference type="PRINTS" id="PR00419">
    <property type="entry name" value="ADXRDTASE"/>
</dbReference>
<comment type="caution">
    <text evidence="7">The sequence shown here is derived from an EMBL/GenBank/DDBJ whole genome shotgun (WGS) entry which is preliminary data.</text>
</comment>
<proteinExistence type="inferred from homology"/>
<keyword evidence="8" id="KW-1185">Reference proteome</keyword>
<dbReference type="InterPro" id="IPR014105">
    <property type="entry name" value="Carotenoid/retinoid_OxRdtase"/>
</dbReference>
<evidence type="ECO:0000256" key="4">
    <source>
        <dbReference type="ARBA" id="ARBA00023002"/>
    </source>
</evidence>
<dbReference type="OrthoDB" id="9774675at2"/>
<dbReference type="InterPro" id="IPR036188">
    <property type="entry name" value="FAD/NAD-bd_sf"/>
</dbReference>
<evidence type="ECO:0000256" key="3">
    <source>
        <dbReference type="ARBA" id="ARBA00022746"/>
    </source>
</evidence>
<keyword evidence="3 5" id="KW-0125">Carotenoid biosynthesis</keyword>
<dbReference type="NCBIfam" id="TIGR02734">
    <property type="entry name" value="crtI_fam"/>
    <property type="match status" value="1"/>
</dbReference>
<reference evidence="7 8" key="1">
    <citation type="submission" date="2018-04" db="EMBL/GenBank/DDBJ databases">
        <title>Pedobacter chongqingensis sp. nov., isolated from a rottenly hemp rope.</title>
        <authorList>
            <person name="Cai Y."/>
        </authorList>
    </citation>
    <scope>NUCLEOTIDE SEQUENCE [LARGE SCALE GENOMIC DNA]</scope>
    <source>
        <strain evidence="7 8">FJ4-8</strain>
    </source>
</reference>
<feature type="domain" description="Amine oxidase" evidence="6">
    <location>
        <begin position="13"/>
        <end position="486"/>
    </location>
</feature>
<comment type="pathway">
    <text evidence="1 5">Carotenoid biosynthesis.</text>
</comment>
<dbReference type="PANTHER" id="PTHR43734:SF1">
    <property type="entry name" value="PHYTOENE DESATURASE"/>
    <property type="match status" value="1"/>
</dbReference>
<dbReference type="GO" id="GO:0016117">
    <property type="term" value="P:carotenoid biosynthetic process"/>
    <property type="evidence" value="ECO:0007669"/>
    <property type="project" value="UniProtKB-KW"/>
</dbReference>
<dbReference type="InterPro" id="IPR002937">
    <property type="entry name" value="Amino_oxidase"/>
</dbReference>
<sequence length="495" mass="55914">MKKSKIAVIGSGFAGLSAASLLGQAGYDVTVFEKNDQPGGRARTWEQDGFRFDMGPSWYWMPDVFENFFKRFGHSATDFYHLQRLNPSYRVYWGAGDYTDIPAGIPELKELFEQIEPGSGQKLEEFLIQARFKYETGMGDFVYRPSHSVREYADLKLLKASFKLQMFTSMRSHIRKFFSHPKIIKLLEFPVLFLGGTAKNTPALYSLMNYADLALGTWYPMGGMNEIVKAMTEIARSQGVRIELNAEVQKIIADQGRATGVQTGKGTFEFDFIISNADYQHSEQTLLAPRFRHYSASYWDKRTMSPSSLLFFVGLNKKVKNLKHHNLFFDEDFEKHSEEIYQQPAWPEKPLFYVCCPSKTDPSVAPPEGENLFFLIPVAPGLTDTPEIREKYFNLLMHRIETITGENISGSIIVKRSYAINDFINDYHSFKGNAYGLANTLLQTAFLKPKLRSRKVDNLLFTGQLTIPGPGVPPAIISGQVAAAEAIKIIEGQAG</sequence>
<dbReference type="Proteomes" id="UP000245647">
    <property type="component" value="Unassembled WGS sequence"/>
</dbReference>
<evidence type="ECO:0000313" key="7">
    <source>
        <dbReference type="EMBL" id="PWG79664.1"/>
    </source>
</evidence>
<keyword evidence="4 5" id="KW-0560">Oxidoreductase</keyword>
<dbReference type="PANTHER" id="PTHR43734">
    <property type="entry name" value="PHYTOENE DESATURASE"/>
    <property type="match status" value="1"/>
</dbReference>
<protein>
    <submittedName>
        <fullName evidence="7">Phytoene desaturase</fullName>
    </submittedName>
</protein>
<dbReference type="SUPFAM" id="SSF51905">
    <property type="entry name" value="FAD/NAD(P)-binding domain"/>
    <property type="match status" value="1"/>
</dbReference>
<evidence type="ECO:0000313" key="8">
    <source>
        <dbReference type="Proteomes" id="UP000245647"/>
    </source>
</evidence>
<dbReference type="Gene3D" id="3.50.50.60">
    <property type="entry name" value="FAD/NAD(P)-binding domain"/>
    <property type="match status" value="2"/>
</dbReference>
<name>A0A2U2PEC2_9SPHI</name>
<evidence type="ECO:0000256" key="1">
    <source>
        <dbReference type="ARBA" id="ARBA00004829"/>
    </source>
</evidence>
<comment type="similarity">
    <text evidence="2 5">Belongs to the carotenoid/retinoid oxidoreductase family.</text>
</comment>
<dbReference type="RefSeq" id="WP_109416908.1">
    <property type="nucleotide sequence ID" value="NZ_QEAS01000013.1"/>
</dbReference>
<gene>
    <name evidence="7" type="ORF">DDR33_16555</name>
</gene>